<proteinExistence type="predicted"/>
<gene>
    <name evidence="2" type="ORF">C8F04DRAFT_1233267</name>
</gene>
<feature type="compositionally biased region" description="Low complexity" evidence="1">
    <location>
        <begin position="601"/>
        <end position="614"/>
    </location>
</feature>
<dbReference type="SUPFAM" id="SSF51197">
    <property type="entry name" value="Clavaminate synthase-like"/>
    <property type="match status" value="1"/>
</dbReference>
<sequence length="1309" mass="144356">MPPLTVIDSQIAMTPSCPTLFHTPGPWLHLATMSLASADADIETLVKELHIHIPALSETACRNIVTTVQKYGYTFFEKLGSLDKSTALKILNIRSTTATYGRFNSRLIPQLKNGLVVILGLDLLFHCSNPNSSSPASNKHLERPQAEEKFYNHFLGKNSWRSVLKKAKAIQDKAAIIATRVDPDLEGRSEQVASRMAAYRNLNNTFEPGSAAEHNLIQVAFFLSALTKGYCKLGDNEVWEVALSDIRRDDPTVTIKEIQGIIKNPNPSGIIAAASVALCVSPLFLLLDVLYSKPTYSPNIALFELWTALGNAHRVNLSHPLGRIERILWNFILSVVTGNTNVSDVPHLFLKHNEVESILKNSDALDPLDYDSALSFLSDLLLSKSMQTLQTLELSDDEEDNGVVEKELTVLDDNQARRESSLLVSPFSLPLASQGAAVHFQPSTTSTVSAQAIEVPDGPAYKRRKLSHAQIDEEPGDGADTGTDQDGGAGGDVDMDSSDVTARQTGGAGGDMTQDGGVQPNNEGADHGDHPLSQNGIPSAGVGGVGGGGETVQFDVLDNSSHMPVDGAPAVLQSESVVKKGKGQGPVNPLTIKTRSSDLKAAPSAPAQQTSQPPVAKSRKSRRSNPRPQTILDTTDDVTSSRWVTYCDAPPPTREEVFGEVVDRSKVYPFTAENVKIEYYELQHPETSEGTVRGQKHTFEHRAFKDSAEELKYIRAIAVSQPLIRGDSHYGHQLIPLHIHPFAQRFSKSGKIVDNGVPVMPDIIPDASTSSIFVVVEEVWLNLTGRQKQELLRRRLALVIHPKPAAGTLQFDADGLAEYTHPKRDAFVQDLGAKQATGETVLKNGQPMDLVYFRKKRLAREATAERENTGPPNEGQALNLLSNVVPEKTIATPSGWSQIATHEAACNYLRGIPSIPAFEFPWAETKWSIFANKYAVTWIHTDVLFTVVMLPCGQKLWWVGRRKQEVTDGQGDARSRNALGSFNGNTSMTDVFEYELIHLNQHTTLLMPAWTVHAVLSMDDSIAVGLHGVPISNSMNCVLTALHNSIADKIHTNVSHEVARQFLVKNFQFICSALMDPLNRAQAECREQDEEDDVEECLPRRILDHLPDLQTAEGILDVLALRSFIIIYLALASDAYDNMEKSTVGPCAWALPVDSRVWVDVMCAWSLAVDLDEYIQQYYDFSPRDGCDLEDFDAAADFAVTGMAASMYAYRQARKDLSYPHGLPQGFTPAKFTEQLEQMLGRFDLYRTSRQLGEEEEKCIAHRDAHMSKTEFNKLGLVAEYHLLSQEDENLWLLEWDCTTLPFTLTRKA</sequence>
<evidence type="ECO:0000313" key="2">
    <source>
        <dbReference type="EMBL" id="KAJ7036108.1"/>
    </source>
</evidence>
<comment type="caution">
    <text evidence="2">The sequence shown here is derived from an EMBL/GenBank/DDBJ whole genome shotgun (WGS) entry which is preliminary data.</text>
</comment>
<feature type="compositionally biased region" description="Gly residues" evidence="1">
    <location>
        <begin position="541"/>
        <end position="550"/>
    </location>
</feature>
<reference evidence="2" key="1">
    <citation type="submission" date="2023-03" db="EMBL/GenBank/DDBJ databases">
        <title>Massive genome expansion in bonnet fungi (Mycena s.s.) driven by repeated elements and novel gene families across ecological guilds.</title>
        <authorList>
            <consortium name="Lawrence Berkeley National Laboratory"/>
            <person name="Harder C.B."/>
            <person name="Miyauchi S."/>
            <person name="Viragh M."/>
            <person name="Kuo A."/>
            <person name="Thoen E."/>
            <person name="Andreopoulos B."/>
            <person name="Lu D."/>
            <person name="Skrede I."/>
            <person name="Drula E."/>
            <person name="Henrissat B."/>
            <person name="Morin E."/>
            <person name="Kohler A."/>
            <person name="Barry K."/>
            <person name="LaButti K."/>
            <person name="Morin E."/>
            <person name="Salamov A."/>
            <person name="Lipzen A."/>
            <person name="Mereny Z."/>
            <person name="Hegedus B."/>
            <person name="Baldrian P."/>
            <person name="Stursova M."/>
            <person name="Weitz H."/>
            <person name="Taylor A."/>
            <person name="Grigoriev I.V."/>
            <person name="Nagy L.G."/>
            <person name="Martin F."/>
            <person name="Kauserud H."/>
        </authorList>
    </citation>
    <scope>NUCLEOTIDE SEQUENCE</scope>
    <source>
        <strain evidence="2">CBHHK200</strain>
    </source>
</reference>
<dbReference type="EMBL" id="JARJCM010000045">
    <property type="protein sequence ID" value="KAJ7036108.1"/>
    <property type="molecule type" value="Genomic_DNA"/>
</dbReference>
<name>A0AAD6T1G5_9AGAR</name>
<organism evidence="2 3">
    <name type="scientific">Mycena alexandri</name>
    <dbReference type="NCBI Taxonomy" id="1745969"/>
    <lineage>
        <taxon>Eukaryota</taxon>
        <taxon>Fungi</taxon>
        <taxon>Dikarya</taxon>
        <taxon>Basidiomycota</taxon>
        <taxon>Agaricomycotina</taxon>
        <taxon>Agaricomycetes</taxon>
        <taxon>Agaricomycetidae</taxon>
        <taxon>Agaricales</taxon>
        <taxon>Marasmiineae</taxon>
        <taxon>Mycenaceae</taxon>
        <taxon>Mycena</taxon>
    </lineage>
</organism>
<accession>A0AAD6T1G5</accession>
<feature type="region of interest" description="Disordered" evidence="1">
    <location>
        <begin position="469"/>
        <end position="554"/>
    </location>
</feature>
<dbReference type="Proteomes" id="UP001218188">
    <property type="component" value="Unassembled WGS sequence"/>
</dbReference>
<evidence type="ECO:0008006" key="4">
    <source>
        <dbReference type="Google" id="ProtNLM"/>
    </source>
</evidence>
<protein>
    <recommendedName>
        <fullName evidence="4">JmjC domain-containing protein</fullName>
    </recommendedName>
</protein>
<feature type="region of interest" description="Disordered" evidence="1">
    <location>
        <begin position="597"/>
        <end position="635"/>
    </location>
</feature>
<evidence type="ECO:0000256" key="1">
    <source>
        <dbReference type="SAM" id="MobiDB-lite"/>
    </source>
</evidence>
<evidence type="ECO:0000313" key="3">
    <source>
        <dbReference type="Proteomes" id="UP001218188"/>
    </source>
</evidence>
<feature type="compositionally biased region" description="Polar residues" evidence="1">
    <location>
        <begin position="626"/>
        <end position="635"/>
    </location>
</feature>
<keyword evidence="3" id="KW-1185">Reference proteome</keyword>